<dbReference type="Proteomes" id="UP000515344">
    <property type="component" value="Chromosome"/>
</dbReference>
<protein>
    <recommendedName>
        <fullName evidence="4">HMA domain-containing protein</fullName>
    </recommendedName>
</protein>
<proteinExistence type="predicted"/>
<accession>A0A7G5XDQ3</accession>
<evidence type="ECO:0000313" key="3">
    <source>
        <dbReference type="Proteomes" id="UP000515344"/>
    </source>
</evidence>
<evidence type="ECO:0000313" key="2">
    <source>
        <dbReference type="EMBL" id="QNA43606.1"/>
    </source>
</evidence>
<dbReference type="RefSeq" id="WP_182801868.1">
    <property type="nucleotide sequence ID" value="NZ_CP060007.1"/>
</dbReference>
<dbReference type="GO" id="GO:0046872">
    <property type="term" value="F:metal ion binding"/>
    <property type="evidence" value="ECO:0007669"/>
    <property type="project" value="InterPro"/>
</dbReference>
<dbReference type="KEGG" id="lacs:H4075_16175"/>
<evidence type="ECO:0000256" key="1">
    <source>
        <dbReference type="SAM" id="SignalP"/>
    </source>
</evidence>
<organism evidence="2 3">
    <name type="scientific">Lacibacter sediminis</name>
    <dbReference type="NCBI Taxonomy" id="2760713"/>
    <lineage>
        <taxon>Bacteria</taxon>
        <taxon>Pseudomonadati</taxon>
        <taxon>Bacteroidota</taxon>
        <taxon>Chitinophagia</taxon>
        <taxon>Chitinophagales</taxon>
        <taxon>Chitinophagaceae</taxon>
        <taxon>Lacibacter</taxon>
    </lineage>
</organism>
<feature type="signal peptide" evidence="1">
    <location>
        <begin position="1"/>
        <end position="22"/>
    </location>
</feature>
<keyword evidence="1" id="KW-0732">Signal</keyword>
<feature type="chain" id="PRO_5028975886" description="HMA domain-containing protein" evidence="1">
    <location>
        <begin position="23"/>
        <end position="197"/>
    </location>
</feature>
<dbReference type="EMBL" id="CP060007">
    <property type="protein sequence ID" value="QNA43606.1"/>
    <property type="molecule type" value="Genomic_DNA"/>
</dbReference>
<keyword evidence="3" id="KW-1185">Reference proteome</keyword>
<sequence>MKSIQIIAAFIFLFAGSSTLNAQSKTSGKQAAVKTSVFKVWGNCGMCKKTIEGAAKTSGATFAEWNEDSKMLTVKYAAAKSSDEKIQKAIAGAGYDNEKYTAPDDVYNNLHECCKYDRKSATATEAGACCMKDGKCTGDKACCKKVEGKSDCCANGTCAKEGGCCTGMKCEKGGDCCKKEGTVAMADCCKGGKCTHH</sequence>
<dbReference type="SUPFAM" id="SSF55008">
    <property type="entry name" value="HMA, heavy metal-associated domain"/>
    <property type="match status" value="1"/>
</dbReference>
<name>A0A7G5XDQ3_9BACT</name>
<dbReference type="AlphaFoldDB" id="A0A7G5XDQ3"/>
<dbReference type="InterPro" id="IPR036163">
    <property type="entry name" value="HMA_dom_sf"/>
</dbReference>
<dbReference type="Gene3D" id="3.30.70.100">
    <property type="match status" value="1"/>
</dbReference>
<reference evidence="3" key="1">
    <citation type="submission" date="2020-08" db="EMBL/GenBank/DDBJ databases">
        <title>Lacibacter sp. S13-6-6 genome sequencing.</title>
        <authorList>
            <person name="Jin L."/>
        </authorList>
    </citation>
    <scope>NUCLEOTIDE SEQUENCE [LARGE SCALE GENOMIC DNA]</scope>
    <source>
        <strain evidence="3">S13-6-6</strain>
    </source>
</reference>
<evidence type="ECO:0008006" key="4">
    <source>
        <dbReference type="Google" id="ProtNLM"/>
    </source>
</evidence>
<gene>
    <name evidence="2" type="ORF">H4075_16175</name>
</gene>